<keyword evidence="6" id="KW-1185">Reference proteome</keyword>
<dbReference type="Proteomes" id="UP000242957">
    <property type="component" value="Unassembled WGS sequence"/>
</dbReference>
<feature type="binding site" evidence="4">
    <location>
        <position position="79"/>
    </location>
    <ligand>
        <name>substrate</name>
    </ligand>
</feature>
<name>A0A1H0Q808_9PSED</name>
<comment type="caution">
    <text evidence="4">Lacks conserved residue(s) required for the propagation of feature annotation.</text>
</comment>
<dbReference type="GO" id="GO:0006744">
    <property type="term" value="P:ubiquinone biosynthetic process"/>
    <property type="evidence" value="ECO:0007669"/>
    <property type="project" value="UniProtKB-UniRule"/>
</dbReference>
<dbReference type="UniPathway" id="UPA00232"/>
<comment type="subcellular location">
    <subcellularLocation>
        <location evidence="4">Cytoplasm</location>
    </subcellularLocation>
</comment>
<dbReference type="GO" id="GO:0005829">
    <property type="term" value="C:cytosol"/>
    <property type="evidence" value="ECO:0007669"/>
    <property type="project" value="TreeGrafter"/>
</dbReference>
<dbReference type="HAMAP" id="MF_01632">
    <property type="entry name" value="UbiC"/>
    <property type="match status" value="1"/>
</dbReference>
<evidence type="ECO:0000256" key="4">
    <source>
        <dbReference type="HAMAP-Rule" id="MF_01632"/>
    </source>
</evidence>
<comment type="catalytic activity">
    <reaction evidence="4">
        <text>chorismate = 4-hydroxybenzoate + pyruvate</text>
        <dbReference type="Rhea" id="RHEA:16505"/>
        <dbReference type="ChEBI" id="CHEBI:15361"/>
        <dbReference type="ChEBI" id="CHEBI:17879"/>
        <dbReference type="ChEBI" id="CHEBI:29748"/>
        <dbReference type="EC" id="4.1.3.40"/>
    </reaction>
</comment>
<dbReference type="OrthoDB" id="9789493at2"/>
<dbReference type="GO" id="GO:0042866">
    <property type="term" value="P:pyruvate biosynthetic process"/>
    <property type="evidence" value="ECO:0007669"/>
    <property type="project" value="UniProtKB-UniRule"/>
</dbReference>
<dbReference type="AlphaFoldDB" id="A0A1H0Q808"/>
<dbReference type="InterPro" id="IPR028978">
    <property type="entry name" value="Chorismate_lyase_/UTRA_dom_sf"/>
</dbReference>
<gene>
    <name evidence="4" type="primary">ubiC</name>
    <name evidence="5" type="ORF">SAMN05216193_12313</name>
</gene>
<sequence>MPDAALIHPPRWLSASQLHPAPSATVHEWLFDQGSLTRRLTAQSSGAFAVQPLEEGWHRLRSDECAVLGIAEGSLGWVREVYLHGHGQPWVFARSVAARSALEGSGFDLRLLGSRSLGELLFSDRAFARGPIEVCRYPAACLPPAVRAERLWGRRSCFSRGALGVLVAEVFLPAFWQQLDEQAV</sequence>
<comment type="pathway">
    <text evidence="4">Cofactor biosynthesis; ubiquinone biosynthesis.</text>
</comment>
<organism evidence="5 6">
    <name type="scientific">Pseudomonas jinjuensis</name>
    <dbReference type="NCBI Taxonomy" id="198616"/>
    <lineage>
        <taxon>Bacteria</taxon>
        <taxon>Pseudomonadati</taxon>
        <taxon>Pseudomonadota</taxon>
        <taxon>Gammaproteobacteria</taxon>
        <taxon>Pseudomonadales</taxon>
        <taxon>Pseudomonadaceae</taxon>
        <taxon>Pseudomonas</taxon>
    </lineage>
</organism>
<evidence type="ECO:0000256" key="1">
    <source>
        <dbReference type="ARBA" id="ARBA00022490"/>
    </source>
</evidence>
<dbReference type="SUPFAM" id="SSF64288">
    <property type="entry name" value="Chorismate lyase-like"/>
    <property type="match status" value="1"/>
</dbReference>
<comment type="function">
    <text evidence="4">Removes the pyruvyl group from chorismate, with concomitant aromatization of the ring, to provide 4-hydroxybenzoate (4HB) for the ubiquinone pathway.</text>
</comment>
<accession>A0A1H0Q808</accession>
<dbReference type="STRING" id="198616.SAMN05216193_12313"/>
<feature type="binding site" evidence="4">
    <location>
        <position position="169"/>
    </location>
    <ligand>
        <name>substrate</name>
    </ligand>
</feature>
<dbReference type="PANTHER" id="PTHR38683">
    <property type="entry name" value="CHORISMATE PYRUVATE-LYASE"/>
    <property type="match status" value="1"/>
</dbReference>
<dbReference type="GO" id="GO:0008813">
    <property type="term" value="F:chorismate lyase activity"/>
    <property type="evidence" value="ECO:0007669"/>
    <property type="project" value="UniProtKB-UniRule"/>
</dbReference>
<keyword evidence="4" id="KW-0670">Pyruvate</keyword>
<dbReference type="InterPro" id="IPR007440">
    <property type="entry name" value="Chorismate--pyruvate_lyase"/>
</dbReference>
<keyword evidence="3 4" id="KW-0456">Lyase</keyword>
<comment type="similarity">
    <text evidence="4">Belongs to the UbiC family.</text>
</comment>
<keyword evidence="1 4" id="KW-0963">Cytoplasm</keyword>
<protein>
    <recommendedName>
        <fullName evidence="4">Probable chorismate pyruvate-lyase</fullName>
        <shortName evidence="4">CL</shortName>
        <shortName evidence="4">CPL</shortName>
        <ecNumber evidence="4">4.1.3.40</ecNumber>
    </recommendedName>
</protein>
<proteinExistence type="inferred from homology"/>
<evidence type="ECO:0000313" key="5">
    <source>
        <dbReference type="EMBL" id="SDP13532.1"/>
    </source>
</evidence>
<reference evidence="6" key="1">
    <citation type="submission" date="2016-10" db="EMBL/GenBank/DDBJ databases">
        <authorList>
            <person name="Varghese N."/>
            <person name="Submissions S."/>
        </authorList>
    </citation>
    <scope>NUCLEOTIDE SEQUENCE [LARGE SCALE GENOMIC DNA]</scope>
    <source>
        <strain evidence="6">JCM 21621</strain>
    </source>
</reference>
<evidence type="ECO:0000256" key="3">
    <source>
        <dbReference type="ARBA" id="ARBA00023239"/>
    </source>
</evidence>
<dbReference type="EC" id="4.1.3.40" evidence="4"/>
<evidence type="ECO:0000313" key="6">
    <source>
        <dbReference type="Proteomes" id="UP000242957"/>
    </source>
</evidence>
<dbReference type="Pfam" id="PF04345">
    <property type="entry name" value="Chor_lyase"/>
    <property type="match status" value="1"/>
</dbReference>
<dbReference type="PANTHER" id="PTHR38683:SF1">
    <property type="entry name" value="CHORISMATE PYRUVATE-LYASE"/>
    <property type="match status" value="1"/>
</dbReference>
<keyword evidence="2 4" id="KW-0831">Ubiquinone biosynthesis</keyword>
<dbReference type="EMBL" id="FNIJ01000023">
    <property type="protein sequence ID" value="SDP13532.1"/>
    <property type="molecule type" value="Genomic_DNA"/>
</dbReference>
<feature type="binding site" evidence="4">
    <location>
        <position position="117"/>
    </location>
    <ligand>
        <name>substrate</name>
    </ligand>
</feature>
<evidence type="ECO:0000256" key="2">
    <source>
        <dbReference type="ARBA" id="ARBA00022688"/>
    </source>
</evidence>
<dbReference type="Gene3D" id="3.40.1410.10">
    <property type="entry name" value="Chorismate lyase-like"/>
    <property type="match status" value="1"/>
</dbReference>